<reference evidence="1 2" key="1">
    <citation type="journal article" date="2022" name="Plant J.">
        <title>Chromosome-level genome of Camellia lanceoleosa provides a valuable resource for understanding genome evolution and self-incompatibility.</title>
        <authorList>
            <person name="Gong W."/>
            <person name="Xiao S."/>
            <person name="Wang L."/>
            <person name="Liao Z."/>
            <person name="Chang Y."/>
            <person name="Mo W."/>
            <person name="Hu G."/>
            <person name="Li W."/>
            <person name="Zhao G."/>
            <person name="Zhu H."/>
            <person name="Hu X."/>
            <person name="Ji K."/>
            <person name="Xiang X."/>
            <person name="Song Q."/>
            <person name="Yuan D."/>
            <person name="Jin S."/>
            <person name="Zhang L."/>
        </authorList>
    </citation>
    <scope>NUCLEOTIDE SEQUENCE [LARGE SCALE GENOMIC DNA]</scope>
    <source>
        <strain evidence="1">SQ_2022a</strain>
    </source>
</reference>
<protein>
    <submittedName>
        <fullName evidence="1">Uncharacterized protein</fullName>
    </submittedName>
</protein>
<comment type="caution">
    <text evidence="1">The sequence shown here is derived from an EMBL/GenBank/DDBJ whole genome shotgun (WGS) entry which is preliminary data.</text>
</comment>
<accession>A0ACC0GUD7</accession>
<proteinExistence type="predicted"/>
<keyword evidence="2" id="KW-1185">Reference proteome</keyword>
<evidence type="ECO:0000313" key="1">
    <source>
        <dbReference type="EMBL" id="KAI8004138.1"/>
    </source>
</evidence>
<evidence type="ECO:0000313" key="2">
    <source>
        <dbReference type="Proteomes" id="UP001060215"/>
    </source>
</evidence>
<dbReference type="EMBL" id="CM045766">
    <property type="protein sequence ID" value="KAI8004138.1"/>
    <property type="molecule type" value="Genomic_DNA"/>
</dbReference>
<name>A0ACC0GUD7_9ERIC</name>
<dbReference type="Proteomes" id="UP001060215">
    <property type="component" value="Chromosome 9"/>
</dbReference>
<sequence>MNTCSCIGISTMKPCCKILISCRNSSIFGFPYPKCNHLVADNLSKSQLKANSLHRFHTCNNKILGFRCAIDLNRRAFCVSDLSWGQARVLTSQGVDKSKRVSVIANVASDFRNHSTSVETHINEKGFESIYIQAGLNVKPLVIERIERGPDVVDKESMVEVNGSKVNVDNLKGLNEEKVSTHERRLSKIEKEAWELLRGAVVDYCGNPVGTVAAKDPADKQPLNYDQVFIRDFVPSALAFLLNGEGEIVKNFLLHTLQLQSWEKTVDCYSPGQGLMPASFKVRPVPLDGSNGAFEDVLDPDFGESAIGRVAPVDSGLWWIILLRAYGKLTGDYTLQERVDVQTGIRLILKLCLTDGFDMFPTLLVTDGSCMIDRRMGIHGHPLEIQALFYSALRSSREMLIVNDGTKNLVAAVNNRLSALSFHIREYYWVDMKKINEIYRYKTEEYSTDAINKFNIYPDQIPSWLVDWISEEGGYLIGNLQPAHMDFRFFTLGNLWSIVSSLDAPKQNEGILNLIEAKWDDFVAHMPLKICYPALEYDEWRIITGSDRRIPHGHIIMVDPGQLFCGSSHWPALR</sequence>
<organism evidence="1 2">
    <name type="scientific">Camellia lanceoleosa</name>
    <dbReference type="NCBI Taxonomy" id="1840588"/>
    <lineage>
        <taxon>Eukaryota</taxon>
        <taxon>Viridiplantae</taxon>
        <taxon>Streptophyta</taxon>
        <taxon>Embryophyta</taxon>
        <taxon>Tracheophyta</taxon>
        <taxon>Spermatophyta</taxon>
        <taxon>Magnoliopsida</taxon>
        <taxon>eudicotyledons</taxon>
        <taxon>Gunneridae</taxon>
        <taxon>Pentapetalae</taxon>
        <taxon>asterids</taxon>
        <taxon>Ericales</taxon>
        <taxon>Theaceae</taxon>
        <taxon>Camellia</taxon>
    </lineage>
</organism>
<gene>
    <name evidence="1" type="ORF">LOK49_LG08G03383</name>
</gene>